<dbReference type="PANTHER" id="PTHR42911">
    <property type="entry name" value="MODULATOR OF FTSH PROTEASE HFLC"/>
    <property type="match status" value="1"/>
</dbReference>
<dbReference type="InterPro" id="IPR001107">
    <property type="entry name" value="Band_7"/>
</dbReference>
<dbReference type="Proteomes" id="UP000613266">
    <property type="component" value="Unassembled WGS sequence"/>
</dbReference>
<gene>
    <name evidence="4" type="ORF">I7X39_15625</name>
</gene>
<feature type="domain" description="Band 7" evidence="3">
    <location>
        <begin position="66"/>
        <end position="223"/>
    </location>
</feature>
<evidence type="ECO:0000256" key="1">
    <source>
        <dbReference type="ARBA" id="ARBA00004167"/>
    </source>
</evidence>
<keyword evidence="5" id="KW-1185">Reference proteome</keyword>
<feature type="region of interest" description="Disordered" evidence="2">
    <location>
        <begin position="387"/>
        <end position="410"/>
    </location>
</feature>
<sequence>MAAPQPEPTMNDTHPTEALPQATLRTQLTELGQALQSRALRRSALALAAVAALAGGTHWLLGQLQTVPRGSVLVRTGMGKPELIAEGRAWVLPGLHEARVLPARDLLLRRDARQTVQTVEGLAVGLEVQLRLQLDPQRYAQLARELPENFEKELVAPALNTVLLPLVAQRTVRELFSTQRGEIEKLALLQLRQRLAADGLILKSLSFGQLTLPDDYRRGMESLLSEGLAAEKMRYTLELKEKEGLQTEIEAKAAGKQREIAAEASAREQLIAAKAQEEAMKHVLPFKQRQIEQRQLEAEAERQARVKLAEGAAQARRIEAEGEAAARQKLADAEAYRVAELGKVNAIQMEREGQLITKHPLLVQKTLADKLGDKVRVIVAPPGIAGSLMGGPLEAQPQKAKAEDTEASAE</sequence>
<accession>A0A931J505</accession>
<name>A0A931J505_9BURK</name>
<comment type="caution">
    <text evidence="4">The sequence shown here is derived from an EMBL/GenBank/DDBJ whole genome shotgun (WGS) entry which is preliminary data.</text>
</comment>
<dbReference type="EMBL" id="JAEDAK010000011">
    <property type="protein sequence ID" value="MBH9578320.1"/>
    <property type="molecule type" value="Genomic_DNA"/>
</dbReference>
<evidence type="ECO:0000313" key="5">
    <source>
        <dbReference type="Proteomes" id="UP000613266"/>
    </source>
</evidence>
<dbReference type="Pfam" id="PF01145">
    <property type="entry name" value="Band_7"/>
    <property type="match status" value="1"/>
</dbReference>
<organism evidence="4 5">
    <name type="scientific">Inhella proteolytica</name>
    <dbReference type="NCBI Taxonomy" id="2795029"/>
    <lineage>
        <taxon>Bacteria</taxon>
        <taxon>Pseudomonadati</taxon>
        <taxon>Pseudomonadota</taxon>
        <taxon>Betaproteobacteria</taxon>
        <taxon>Burkholderiales</taxon>
        <taxon>Sphaerotilaceae</taxon>
        <taxon>Inhella</taxon>
    </lineage>
</organism>
<dbReference type="GO" id="GO:0016020">
    <property type="term" value="C:membrane"/>
    <property type="evidence" value="ECO:0007669"/>
    <property type="project" value="UniProtKB-SubCell"/>
</dbReference>
<evidence type="ECO:0000256" key="2">
    <source>
        <dbReference type="SAM" id="MobiDB-lite"/>
    </source>
</evidence>
<dbReference type="AlphaFoldDB" id="A0A931J505"/>
<proteinExistence type="predicted"/>
<dbReference type="InterPro" id="IPR036013">
    <property type="entry name" value="Band_7/SPFH_dom_sf"/>
</dbReference>
<comment type="subcellular location">
    <subcellularLocation>
        <location evidence="1">Membrane</location>
        <topology evidence="1">Single-pass membrane protein</topology>
    </subcellularLocation>
</comment>
<evidence type="ECO:0000259" key="3">
    <source>
        <dbReference type="Pfam" id="PF01145"/>
    </source>
</evidence>
<reference evidence="4" key="1">
    <citation type="submission" date="2020-12" db="EMBL/GenBank/DDBJ databases">
        <title>The genome sequence of Inhella sp. 1Y17.</title>
        <authorList>
            <person name="Liu Y."/>
        </authorList>
    </citation>
    <scope>NUCLEOTIDE SEQUENCE</scope>
    <source>
        <strain evidence="4">1Y17</strain>
    </source>
</reference>
<protein>
    <submittedName>
        <fullName evidence="4">Prohibitin family protein</fullName>
    </submittedName>
</protein>
<evidence type="ECO:0000313" key="4">
    <source>
        <dbReference type="EMBL" id="MBH9578320.1"/>
    </source>
</evidence>
<dbReference type="PANTHER" id="PTHR42911:SF1">
    <property type="entry name" value="MODULATOR OF FTSH PROTEASE HFLC"/>
    <property type="match status" value="1"/>
</dbReference>
<dbReference type="SUPFAM" id="SSF117892">
    <property type="entry name" value="Band 7/SPFH domain"/>
    <property type="match status" value="1"/>
</dbReference>